<keyword evidence="3" id="KW-1185">Reference proteome</keyword>
<accession>A0ABY8NG35</accession>
<proteinExistence type="predicted"/>
<evidence type="ECO:0000313" key="3">
    <source>
        <dbReference type="Proteomes" id="UP001236500"/>
    </source>
</evidence>
<dbReference type="Gene3D" id="3.60.21.10">
    <property type="match status" value="1"/>
</dbReference>
<dbReference type="PANTHER" id="PTHR42850">
    <property type="entry name" value="METALLOPHOSPHOESTERASE"/>
    <property type="match status" value="1"/>
</dbReference>
<dbReference type="InterPro" id="IPR004843">
    <property type="entry name" value="Calcineurin-like_PHP"/>
</dbReference>
<dbReference type="InterPro" id="IPR050126">
    <property type="entry name" value="Ap4A_hydrolase"/>
</dbReference>
<dbReference type="RefSeq" id="WP_280321821.1">
    <property type="nucleotide sequence ID" value="NZ_CP118605.1"/>
</dbReference>
<protein>
    <submittedName>
        <fullName evidence="2">Metallophosphoesterase</fullName>
    </submittedName>
</protein>
<dbReference type="PANTHER" id="PTHR42850:SF10">
    <property type="entry name" value="SERINE_THREONINE-PROTEIN PHOSPHATASE 1"/>
    <property type="match status" value="1"/>
</dbReference>
<name>A0ABY8NG35_9GAMM</name>
<dbReference type="EMBL" id="CP118605">
    <property type="protein sequence ID" value="WGL17895.1"/>
    <property type="molecule type" value="Genomic_DNA"/>
</dbReference>
<feature type="domain" description="Calcineurin-like phosphoesterase" evidence="1">
    <location>
        <begin position="18"/>
        <end position="106"/>
    </location>
</feature>
<dbReference type="SUPFAM" id="SSF56300">
    <property type="entry name" value="Metallo-dependent phosphatases"/>
    <property type="match status" value="1"/>
</dbReference>
<reference evidence="2 3" key="1">
    <citation type="submission" date="2023-02" db="EMBL/GenBank/DDBJ databases">
        <title>Description and genomic characterization of Microbulbifer bruguierae sp. nov., isolated from the sediment of mangrove plant Bruguiera sexangula.</title>
        <authorList>
            <person name="Long M."/>
        </authorList>
    </citation>
    <scope>NUCLEOTIDE SEQUENCE [LARGE SCALE GENOMIC DNA]</scope>
    <source>
        <strain evidence="2 3">H12</strain>
    </source>
</reference>
<dbReference type="InterPro" id="IPR029052">
    <property type="entry name" value="Metallo-depent_PP-like"/>
</dbReference>
<evidence type="ECO:0000259" key="1">
    <source>
        <dbReference type="Pfam" id="PF00149"/>
    </source>
</evidence>
<dbReference type="Pfam" id="PF00149">
    <property type="entry name" value="Metallophos"/>
    <property type="match status" value="1"/>
</dbReference>
<organism evidence="2 3">
    <name type="scientific">Microbulbifer bruguierae</name>
    <dbReference type="NCBI Taxonomy" id="3029061"/>
    <lineage>
        <taxon>Bacteria</taxon>
        <taxon>Pseudomonadati</taxon>
        <taxon>Pseudomonadota</taxon>
        <taxon>Gammaproteobacteria</taxon>
        <taxon>Cellvibrionales</taxon>
        <taxon>Microbulbiferaceae</taxon>
        <taxon>Microbulbifer</taxon>
    </lineage>
</organism>
<sequence>MMATYRAVGRNIVGRDFVVGDLHGHLQQLLNQLDALAFDPARDRLFCLGDIIDRGPDSVALLDMIDQRVYFSILGNHEAMMIAGFEDSASAPLHFANGGDWFYELPEIEQQRLVDKVRQWPWAMEIETDIAQGTAGLVHADVPQSSWVVVTRLLDAINAQWIAGAPLSNPIVDIAAKSLLWPRKLVTHLYRNVLVEGERVGSQPEYRQALADSVTYAEATAADQLRPFSIDGIDRVYMGHTYVPEVTAVGDCHFLDTFRGERGESLSIVCLNVSPPE</sequence>
<gene>
    <name evidence="2" type="ORF">PVT68_06250</name>
</gene>
<evidence type="ECO:0000313" key="2">
    <source>
        <dbReference type="EMBL" id="WGL17895.1"/>
    </source>
</evidence>
<dbReference type="Proteomes" id="UP001236500">
    <property type="component" value="Chromosome"/>
</dbReference>